<dbReference type="EMBL" id="OU503042">
    <property type="protein sequence ID" value="CAI9764738.1"/>
    <property type="molecule type" value="Genomic_DNA"/>
</dbReference>
<keyword evidence="2" id="KW-1185">Reference proteome</keyword>
<evidence type="ECO:0000313" key="2">
    <source>
        <dbReference type="Proteomes" id="UP000834106"/>
    </source>
</evidence>
<dbReference type="Proteomes" id="UP000834106">
    <property type="component" value="Chromosome 7"/>
</dbReference>
<evidence type="ECO:0000313" key="1">
    <source>
        <dbReference type="EMBL" id="CAI9764738.1"/>
    </source>
</evidence>
<name>A0AAD1Z883_9LAMI</name>
<sequence length="170" mass="19836">MRSRRLLWKRLYAHRILRHPVTPEIIQSGRGRIRVFEDFKPRKGKDDFGSKFTVRRLMEVKKVSPLNEEKRKKRPVVSPCCKETPCLCARKYLRVVVSPHGDTMASEEIPCLCNGRNFLSFFRSTIPCLVASRANFLYSEEHTSRGPKFRYRFLTGAPSKYQVGVEQKTD</sequence>
<reference evidence="1" key="1">
    <citation type="submission" date="2023-05" db="EMBL/GenBank/DDBJ databases">
        <authorList>
            <person name="Huff M."/>
        </authorList>
    </citation>
    <scope>NUCLEOTIDE SEQUENCE</scope>
</reference>
<gene>
    <name evidence="1" type="ORF">FPE_LOCUS12168</name>
</gene>
<proteinExistence type="predicted"/>
<accession>A0AAD1Z883</accession>
<dbReference type="AlphaFoldDB" id="A0AAD1Z883"/>
<organism evidence="1 2">
    <name type="scientific">Fraxinus pennsylvanica</name>
    <dbReference type="NCBI Taxonomy" id="56036"/>
    <lineage>
        <taxon>Eukaryota</taxon>
        <taxon>Viridiplantae</taxon>
        <taxon>Streptophyta</taxon>
        <taxon>Embryophyta</taxon>
        <taxon>Tracheophyta</taxon>
        <taxon>Spermatophyta</taxon>
        <taxon>Magnoliopsida</taxon>
        <taxon>eudicotyledons</taxon>
        <taxon>Gunneridae</taxon>
        <taxon>Pentapetalae</taxon>
        <taxon>asterids</taxon>
        <taxon>lamiids</taxon>
        <taxon>Lamiales</taxon>
        <taxon>Oleaceae</taxon>
        <taxon>Oleeae</taxon>
        <taxon>Fraxinus</taxon>
    </lineage>
</organism>
<protein>
    <submittedName>
        <fullName evidence="1">Uncharacterized protein</fullName>
    </submittedName>
</protein>